<gene>
    <name evidence="2" type="ORF">A4A49_16304</name>
</gene>
<dbReference type="Proteomes" id="UP000187609">
    <property type="component" value="Unassembled WGS sequence"/>
</dbReference>
<evidence type="ECO:0000313" key="3">
    <source>
        <dbReference type="Proteomes" id="UP000187609"/>
    </source>
</evidence>
<sequence length="135" mass="14697">MSFSAGASNSVQDSSAIITISSDHEGDSSKTNGLTSVADNESILRFVDFSEEAEPEDITSKPIASEPPKRHMIGFPPPRRTDAGKMPASAEKSEASPKKPYRALMMRAINDFGVTKEKKKRAKKSSNLKRKRAAK</sequence>
<evidence type="ECO:0000313" key="2">
    <source>
        <dbReference type="EMBL" id="OIT40342.1"/>
    </source>
</evidence>
<reference evidence="2" key="1">
    <citation type="submission" date="2016-11" db="EMBL/GenBank/DDBJ databases">
        <title>The genome of Nicotiana attenuata.</title>
        <authorList>
            <person name="Xu S."/>
            <person name="Brockmoeller T."/>
            <person name="Gaquerel E."/>
            <person name="Navarro A."/>
            <person name="Kuhl H."/>
            <person name="Gase K."/>
            <person name="Ling Z."/>
            <person name="Zhou W."/>
            <person name="Kreitzer C."/>
            <person name="Stanke M."/>
            <person name="Tang H."/>
            <person name="Lyons E."/>
            <person name="Pandey P."/>
            <person name="Pandey S.P."/>
            <person name="Timmermann B."/>
            <person name="Baldwin I.T."/>
        </authorList>
    </citation>
    <scope>NUCLEOTIDE SEQUENCE [LARGE SCALE GENOMIC DNA]</scope>
    <source>
        <strain evidence="2">UT</strain>
    </source>
</reference>
<feature type="compositionally biased region" description="Basic residues" evidence="1">
    <location>
        <begin position="117"/>
        <end position="135"/>
    </location>
</feature>
<keyword evidence="3" id="KW-1185">Reference proteome</keyword>
<feature type="region of interest" description="Disordered" evidence="1">
    <location>
        <begin position="1"/>
        <end position="35"/>
    </location>
</feature>
<name>A0A314LFK4_NICAT</name>
<dbReference type="Gramene" id="OIT40342">
    <property type="protein sequence ID" value="OIT40342"/>
    <property type="gene ID" value="A4A49_16304"/>
</dbReference>
<feature type="compositionally biased region" description="Polar residues" evidence="1">
    <location>
        <begin position="1"/>
        <end position="21"/>
    </location>
</feature>
<evidence type="ECO:0000256" key="1">
    <source>
        <dbReference type="SAM" id="MobiDB-lite"/>
    </source>
</evidence>
<feature type="region of interest" description="Disordered" evidence="1">
    <location>
        <begin position="50"/>
        <end position="135"/>
    </location>
</feature>
<dbReference type="EMBL" id="MJEQ01000032">
    <property type="protein sequence ID" value="OIT40342.1"/>
    <property type="molecule type" value="Genomic_DNA"/>
</dbReference>
<organism evidence="2 3">
    <name type="scientific">Nicotiana attenuata</name>
    <name type="common">Coyote tobacco</name>
    <dbReference type="NCBI Taxonomy" id="49451"/>
    <lineage>
        <taxon>Eukaryota</taxon>
        <taxon>Viridiplantae</taxon>
        <taxon>Streptophyta</taxon>
        <taxon>Embryophyta</taxon>
        <taxon>Tracheophyta</taxon>
        <taxon>Spermatophyta</taxon>
        <taxon>Magnoliopsida</taxon>
        <taxon>eudicotyledons</taxon>
        <taxon>Gunneridae</taxon>
        <taxon>Pentapetalae</taxon>
        <taxon>asterids</taxon>
        <taxon>lamiids</taxon>
        <taxon>Solanales</taxon>
        <taxon>Solanaceae</taxon>
        <taxon>Nicotianoideae</taxon>
        <taxon>Nicotianeae</taxon>
        <taxon>Nicotiana</taxon>
    </lineage>
</organism>
<dbReference type="AlphaFoldDB" id="A0A314LFK4"/>
<comment type="caution">
    <text evidence="2">The sequence shown here is derived from an EMBL/GenBank/DDBJ whole genome shotgun (WGS) entry which is preliminary data.</text>
</comment>
<protein>
    <submittedName>
        <fullName evidence="2">Uncharacterized protein</fullName>
    </submittedName>
</protein>
<proteinExistence type="predicted"/>
<accession>A0A314LFK4</accession>